<evidence type="ECO:0000313" key="1">
    <source>
        <dbReference type="EMBL" id="RIB26853.1"/>
    </source>
</evidence>
<gene>
    <name evidence="1" type="ORF">C2G38_2240528</name>
</gene>
<dbReference type="AlphaFoldDB" id="A0A397W3J1"/>
<name>A0A397W3J1_9GLOM</name>
<accession>A0A397W3J1</accession>
<proteinExistence type="predicted"/>
<protein>
    <submittedName>
        <fullName evidence="1">Uncharacterized protein</fullName>
    </submittedName>
</protein>
<keyword evidence="2" id="KW-1185">Reference proteome</keyword>
<organism evidence="1 2">
    <name type="scientific">Gigaspora rosea</name>
    <dbReference type="NCBI Taxonomy" id="44941"/>
    <lineage>
        <taxon>Eukaryota</taxon>
        <taxon>Fungi</taxon>
        <taxon>Fungi incertae sedis</taxon>
        <taxon>Mucoromycota</taxon>
        <taxon>Glomeromycotina</taxon>
        <taxon>Glomeromycetes</taxon>
        <taxon>Diversisporales</taxon>
        <taxon>Gigasporaceae</taxon>
        <taxon>Gigaspora</taxon>
    </lineage>
</organism>
<sequence length="118" mass="13976">MELAKKRILEKFLVTNYLPGSRGQTIEKLCRDFFSLYKLMHSKDELADATINKFEIDAQNGYLHFVRLFFGKTMMGGKKTQQSPVKEIQKYENRQIYFLIHNIPNSYSEKFIEIDTQK</sequence>
<reference evidence="1 2" key="1">
    <citation type="submission" date="2018-06" db="EMBL/GenBank/DDBJ databases">
        <title>Comparative genomics reveals the genomic features of Rhizophagus irregularis, R. cerebriforme, R. diaphanum and Gigaspora rosea, and their symbiotic lifestyle signature.</title>
        <authorList>
            <person name="Morin E."/>
            <person name="San Clemente H."/>
            <person name="Chen E.C.H."/>
            <person name="De La Providencia I."/>
            <person name="Hainaut M."/>
            <person name="Kuo A."/>
            <person name="Kohler A."/>
            <person name="Murat C."/>
            <person name="Tang N."/>
            <person name="Roy S."/>
            <person name="Loubradou J."/>
            <person name="Henrissat B."/>
            <person name="Grigoriev I.V."/>
            <person name="Corradi N."/>
            <person name="Roux C."/>
            <person name="Martin F.M."/>
        </authorList>
    </citation>
    <scope>NUCLEOTIDE SEQUENCE [LARGE SCALE GENOMIC DNA]</scope>
    <source>
        <strain evidence="1 2">DAOM 194757</strain>
    </source>
</reference>
<dbReference type="EMBL" id="QKWP01000120">
    <property type="protein sequence ID" value="RIB26853.1"/>
    <property type="molecule type" value="Genomic_DNA"/>
</dbReference>
<comment type="caution">
    <text evidence="1">The sequence shown here is derived from an EMBL/GenBank/DDBJ whole genome shotgun (WGS) entry which is preliminary data.</text>
</comment>
<dbReference type="Proteomes" id="UP000266673">
    <property type="component" value="Unassembled WGS sequence"/>
</dbReference>
<evidence type="ECO:0000313" key="2">
    <source>
        <dbReference type="Proteomes" id="UP000266673"/>
    </source>
</evidence>